<evidence type="ECO:0008006" key="3">
    <source>
        <dbReference type="Google" id="ProtNLM"/>
    </source>
</evidence>
<reference evidence="1 2" key="1">
    <citation type="submission" date="2024-12" db="EMBL/GenBank/DDBJ databases">
        <title>Forecasting of Potato common scab and diversities of Pathogenic streptomyces spp. in china.</title>
        <authorList>
            <person name="Handique U."/>
            <person name="Wu J."/>
        </authorList>
    </citation>
    <scope>NUCLEOTIDE SEQUENCE [LARGE SCALE GENOMIC DNA]</scope>
    <source>
        <strain evidence="1 2">ZRIMU1585</strain>
    </source>
</reference>
<name>A0ABW9IQJ8_STRGJ</name>
<dbReference type="EMBL" id="JBJVNE010000012">
    <property type="protein sequence ID" value="MFM9649264.1"/>
    <property type="molecule type" value="Genomic_DNA"/>
</dbReference>
<accession>A0ABW9IQJ8</accession>
<evidence type="ECO:0000313" key="2">
    <source>
        <dbReference type="Proteomes" id="UP001631993"/>
    </source>
</evidence>
<comment type="caution">
    <text evidence="1">The sequence shown here is derived from an EMBL/GenBank/DDBJ whole genome shotgun (WGS) entry which is preliminary data.</text>
</comment>
<gene>
    <name evidence="1" type="ORF">ACKI1S_24335</name>
</gene>
<sequence length="133" mass="14989">MIAADALAEHLMPDGSLYVRFIEPAEAIAKKLTEAGLDDETIVRSLALLTNICWAYARDALFVSRGGERIRPRLDRAAVEERDPQMFEHLGRIVERGFDTYDRRQLEMSVEVFLRGIEALLARARAASAQEDV</sequence>
<proteinExistence type="predicted"/>
<dbReference type="RefSeq" id="WP_369276953.1">
    <property type="nucleotide sequence ID" value="NZ_JBJVMW010000017.1"/>
</dbReference>
<dbReference type="SUPFAM" id="SSF48498">
    <property type="entry name" value="Tetracyclin repressor-like, C-terminal domain"/>
    <property type="match status" value="1"/>
</dbReference>
<organism evidence="1 2">
    <name type="scientific">Streptomyces galilaeus</name>
    <dbReference type="NCBI Taxonomy" id="33899"/>
    <lineage>
        <taxon>Bacteria</taxon>
        <taxon>Bacillati</taxon>
        <taxon>Actinomycetota</taxon>
        <taxon>Actinomycetes</taxon>
        <taxon>Kitasatosporales</taxon>
        <taxon>Streptomycetaceae</taxon>
        <taxon>Streptomyces</taxon>
    </lineage>
</organism>
<dbReference type="Gene3D" id="1.10.357.10">
    <property type="entry name" value="Tetracycline Repressor, domain 2"/>
    <property type="match status" value="1"/>
</dbReference>
<evidence type="ECO:0000313" key="1">
    <source>
        <dbReference type="EMBL" id="MFM9649264.1"/>
    </source>
</evidence>
<protein>
    <recommendedName>
        <fullName evidence="3">Tetracycline repressor TetR C-terminal domain-containing protein</fullName>
    </recommendedName>
</protein>
<dbReference type="Proteomes" id="UP001631993">
    <property type="component" value="Unassembled WGS sequence"/>
</dbReference>
<keyword evidence="2" id="KW-1185">Reference proteome</keyword>
<dbReference type="InterPro" id="IPR036271">
    <property type="entry name" value="Tet_transcr_reg_TetR-rel_C_sf"/>
</dbReference>